<comment type="subcellular location">
    <subcellularLocation>
        <location evidence="2">Cytoplasm</location>
    </subcellularLocation>
</comment>
<dbReference type="PANTHER" id="PTHR47861:SF3">
    <property type="entry name" value="FKBP-TYPE PEPTIDYL-PROLYL CIS-TRANS ISOMERASE SLYD"/>
    <property type="match status" value="1"/>
</dbReference>
<sequence>MKIETGNVATIAYDITTAEGEIVESSDISGPIAILVGAQSMIPGLDKRLVGLDVGAEETFEIPPEEAFGTEEDAPTNVVSRAEFPKDAKLEVGQKFQANMPNGTTLTLAIREISDDTVTTAMIHPLAGKTLSVSVKIISVRAATSKETEAGRAMVTPPPPPPKK</sequence>
<comment type="similarity">
    <text evidence="3 10">Belongs to the FKBP-type PPIase family.</text>
</comment>
<proteinExistence type="inferred from homology"/>
<gene>
    <name evidence="13" type="ORF">PPSIR1_10395</name>
</gene>
<evidence type="ECO:0000256" key="6">
    <source>
        <dbReference type="ARBA" id="ARBA00023186"/>
    </source>
</evidence>
<comment type="catalytic activity">
    <reaction evidence="1 9 10">
        <text>[protein]-peptidylproline (omega=180) = [protein]-peptidylproline (omega=0)</text>
        <dbReference type="Rhea" id="RHEA:16237"/>
        <dbReference type="Rhea" id="RHEA-COMP:10747"/>
        <dbReference type="Rhea" id="RHEA-COMP:10748"/>
        <dbReference type="ChEBI" id="CHEBI:83833"/>
        <dbReference type="ChEBI" id="CHEBI:83834"/>
        <dbReference type="EC" id="5.2.1.8"/>
    </reaction>
</comment>
<dbReference type="Gene3D" id="3.10.50.40">
    <property type="match status" value="1"/>
</dbReference>
<comment type="caution">
    <text evidence="13">The sequence shown here is derived from an EMBL/GenBank/DDBJ whole genome shotgun (WGS) entry which is preliminary data.</text>
</comment>
<evidence type="ECO:0000256" key="10">
    <source>
        <dbReference type="RuleBase" id="RU003915"/>
    </source>
</evidence>
<evidence type="ECO:0000313" key="13">
    <source>
        <dbReference type="EMBL" id="EDM74437.1"/>
    </source>
</evidence>
<dbReference type="EC" id="5.2.1.8" evidence="10"/>
<comment type="function">
    <text evidence="8">Also involved in hydrogenase metallocenter assembly, probably by participating in the nickel insertion step. This function in hydrogenase biosynthesis requires chaperone activity and the presence of the metal-binding domain, but not PPIase activity.</text>
</comment>
<dbReference type="GO" id="GO:0042026">
    <property type="term" value="P:protein refolding"/>
    <property type="evidence" value="ECO:0007669"/>
    <property type="project" value="UniProtKB-ARBA"/>
</dbReference>
<evidence type="ECO:0000256" key="2">
    <source>
        <dbReference type="ARBA" id="ARBA00004496"/>
    </source>
</evidence>
<dbReference type="InterPro" id="IPR001179">
    <property type="entry name" value="PPIase_FKBP_dom"/>
</dbReference>
<organism evidence="13 14">
    <name type="scientific">Plesiocystis pacifica SIR-1</name>
    <dbReference type="NCBI Taxonomy" id="391625"/>
    <lineage>
        <taxon>Bacteria</taxon>
        <taxon>Pseudomonadati</taxon>
        <taxon>Myxococcota</taxon>
        <taxon>Polyangia</taxon>
        <taxon>Nannocystales</taxon>
        <taxon>Nannocystaceae</taxon>
        <taxon>Plesiocystis</taxon>
    </lineage>
</organism>
<feature type="region of interest" description="Disordered" evidence="11">
    <location>
        <begin position="145"/>
        <end position="164"/>
    </location>
</feature>
<dbReference type="RefSeq" id="WP_006976386.1">
    <property type="nucleotide sequence ID" value="NZ_ABCS01000130.1"/>
</dbReference>
<keyword evidence="14" id="KW-1185">Reference proteome</keyword>
<reference evidence="13 14" key="1">
    <citation type="submission" date="2007-06" db="EMBL/GenBank/DDBJ databases">
        <authorList>
            <person name="Shimkets L."/>
            <person name="Ferriera S."/>
            <person name="Johnson J."/>
            <person name="Kravitz S."/>
            <person name="Beeson K."/>
            <person name="Sutton G."/>
            <person name="Rogers Y.-H."/>
            <person name="Friedman R."/>
            <person name="Frazier M."/>
            <person name="Venter J.C."/>
        </authorList>
    </citation>
    <scope>NUCLEOTIDE SEQUENCE [LARGE SCALE GENOMIC DNA]</scope>
    <source>
        <strain evidence="13 14">SIR-1</strain>
    </source>
</reference>
<evidence type="ECO:0000256" key="7">
    <source>
        <dbReference type="ARBA" id="ARBA00023235"/>
    </source>
</evidence>
<name>A6GI50_9BACT</name>
<keyword evidence="4" id="KW-0963">Cytoplasm</keyword>
<dbReference type="InterPro" id="IPR046357">
    <property type="entry name" value="PPIase_dom_sf"/>
</dbReference>
<keyword evidence="6" id="KW-0143">Chaperone</keyword>
<evidence type="ECO:0000256" key="1">
    <source>
        <dbReference type="ARBA" id="ARBA00000971"/>
    </source>
</evidence>
<keyword evidence="7 9" id="KW-0413">Isomerase</keyword>
<evidence type="ECO:0000256" key="9">
    <source>
        <dbReference type="PROSITE-ProRule" id="PRU00277"/>
    </source>
</evidence>
<evidence type="ECO:0000256" key="4">
    <source>
        <dbReference type="ARBA" id="ARBA00022490"/>
    </source>
</evidence>
<dbReference type="GO" id="GO:0005737">
    <property type="term" value="C:cytoplasm"/>
    <property type="evidence" value="ECO:0007669"/>
    <property type="project" value="UniProtKB-SubCell"/>
</dbReference>
<dbReference type="Pfam" id="PF00254">
    <property type="entry name" value="FKBP_C"/>
    <property type="match status" value="1"/>
</dbReference>
<dbReference type="PROSITE" id="PS50059">
    <property type="entry name" value="FKBP_PPIASE"/>
    <property type="match status" value="1"/>
</dbReference>
<evidence type="ECO:0000259" key="12">
    <source>
        <dbReference type="PROSITE" id="PS50059"/>
    </source>
</evidence>
<evidence type="ECO:0000256" key="5">
    <source>
        <dbReference type="ARBA" id="ARBA00023110"/>
    </source>
</evidence>
<evidence type="ECO:0000256" key="8">
    <source>
        <dbReference type="ARBA" id="ARBA00037071"/>
    </source>
</evidence>
<dbReference type="eggNOG" id="COG1047">
    <property type="taxonomic scope" value="Bacteria"/>
</dbReference>
<dbReference type="PANTHER" id="PTHR47861">
    <property type="entry name" value="FKBP-TYPE PEPTIDYL-PROLYL CIS-TRANS ISOMERASE SLYD"/>
    <property type="match status" value="1"/>
</dbReference>
<dbReference type="STRING" id="391625.PPSIR1_10395"/>
<evidence type="ECO:0000256" key="3">
    <source>
        <dbReference type="ARBA" id="ARBA00006577"/>
    </source>
</evidence>
<protein>
    <recommendedName>
        <fullName evidence="10">Peptidyl-prolyl cis-trans isomerase</fullName>
        <ecNumber evidence="10">5.2.1.8</ecNumber>
    </recommendedName>
</protein>
<dbReference type="GO" id="GO:0003755">
    <property type="term" value="F:peptidyl-prolyl cis-trans isomerase activity"/>
    <property type="evidence" value="ECO:0007669"/>
    <property type="project" value="UniProtKB-UniRule"/>
</dbReference>
<evidence type="ECO:0000313" key="14">
    <source>
        <dbReference type="Proteomes" id="UP000005801"/>
    </source>
</evidence>
<dbReference type="OrthoDB" id="9808891at2"/>
<evidence type="ECO:0000256" key="11">
    <source>
        <dbReference type="SAM" id="MobiDB-lite"/>
    </source>
</evidence>
<dbReference type="SUPFAM" id="SSF54534">
    <property type="entry name" value="FKBP-like"/>
    <property type="match status" value="1"/>
</dbReference>
<keyword evidence="5 9" id="KW-0697">Rotamase</keyword>
<feature type="domain" description="PPIase FKBP-type" evidence="12">
    <location>
        <begin position="6"/>
        <end position="90"/>
    </location>
</feature>
<accession>A6GI50</accession>
<dbReference type="Proteomes" id="UP000005801">
    <property type="component" value="Unassembled WGS sequence"/>
</dbReference>
<dbReference type="AlphaFoldDB" id="A6GI50"/>
<dbReference type="EMBL" id="ABCS01000130">
    <property type="protein sequence ID" value="EDM74437.1"/>
    <property type="molecule type" value="Genomic_DNA"/>
</dbReference>